<dbReference type="OrthoDB" id="952529at2"/>
<name>A0A368JTG5_9BACT</name>
<dbReference type="AlphaFoldDB" id="A0A368JTG5"/>
<sequence>MKAKQITIFTMLLIGGYTIFKLSQSACQPCETSQMKIIEACSPVPSAYTIIYRRLNCFCDNSQDWTKLGAIIRRLNYYKDIYGSKYPTNIFGTKNIPCSDDELQYDVFEDDEVFLYIQQDTSKTIYDGGLQSLYINNVVSSKRSIDILDIGKENRTVNHNTKRATVQYKMNYDELNGTALVSFQQAIYYDSSYQKRFKNVEYQLINKETRRHDASIRYEDFGERFYLDVF</sequence>
<evidence type="ECO:0000313" key="2">
    <source>
        <dbReference type="Proteomes" id="UP000253383"/>
    </source>
</evidence>
<accession>A0A368JTG5</accession>
<dbReference type="Proteomes" id="UP000253383">
    <property type="component" value="Unassembled WGS sequence"/>
</dbReference>
<organism evidence="1 2">
    <name type="scientific">Larkinella punicea</name>
    <dbReference type="NCBI Taxonomy" id="2315727"/>
    <lineage>
        <taxon>Bacteria</taxon>
        <taxon>Pseudomonadati</taxon>
        <taxon>Bacteroidota</taxon>
        <taxon>Cytophagia</taxon>
        <taxon>Cytophagales</taxon>
        <taxon>Spirosomataceae</taxon>
        <taxon>Larkinella</taxon>
    </lineage>
</organism>
<evidence type="ECO:0000313" key="1">
    <source>
        <dbReference type="EMBL" id="RCR70246.1"/>
    </source>
</evidence>
<proteinExistence type="predicted"/>
<dbReference type="RefSeq" id="WP_114405412.1">
    <property type="nucleotide sequence ID" value="NZ_QOWE01000005.1"/>
</dbReference>
<keyword evidence="2" id="KW-1185">Reference proteome</keyword>
<protein>
    <submittedName>
        <fullName evidence="1">Uncharacterized protein</fullName>
    </submittedName>
</protein>
<reference evidence="1 2" key="1">
    <citation type="submission" date="2018-07" db="EMBL/GenBank/DDBJ databases">
        <title>Genome analysis of Larkinella rosea.</title>
        <authorList>
            <person name="Zhou Z."/>
            <person name="Wang G."/>
        </authorList>
    </citation>
    <scope>NUCLEOTIDE SEQUENCE [LARGE SCALE GENOMIC DNA]</scope>
    <source>
        <strain evidence="2">zzj9</strain>
    </source>
</reference>
<comment type="caution">
    <text evidence="1">The sequence shown here is derived from an EMBL/GenBank/DDBJ whole genome shotgun (WGS) entry which is preliminary data.</text>
</comment>
<gene>
    <name evidence="1" type="ORF">DUE52_07735</name>
</gene>
<dbReference type="EMBL" id="QOWE01000005">
    <property type="protein sequence ID" value="RCR70246.1"/>
    <property type="molecule type" value="Genomic_DNA"/>
</dbReference>